<dbReference type="AlphaFoldDB" id="A0A0U1NN29"/>
<gene>
    <name evidence="1" type="ORF">NIG5292_02193</name>
</gene>
<keyword evidence="2" id="KW-1185">Reference proteome</keyword>
<dbReference type="EMBL" id="CVQV01000013">
    <property type="protein sequence ID" value="CRK76136.1"/>
    <property type="molecule type" value="Genomic_DNA"/>
</dbReference>
<dbReference type="STRING" id="282199.GCA_001049735_02192"/>
<sequence length="162" mass="18168">MSLYCPSWVFSAVCSLTAQRFLAESLGLEAFAAKYASELSARYSDITAEMVLDTSEGYLRHLMEAEVEDGFEILQAYSFNQLTVDKGGVPRKIKGFFSSTLDGQKTPEIIPEVAIKQFKPFIFMYRAKPDLAVPAGWTWNMIEDGDWLKTLPEVDVSFLDGI</sequence>
<reference evidence="1 2" key="1">
    <citation type="submission" date="2015-04" db="EMBL/GenBank/DDBJ databases">
        <authorList>
            <person name="Syromyatnikov M.Y."/>
            <person name="Popov V.N."/>
        </authorList>
    </citation>
    <scope>NUCLEOTIDE SEQUENCE [LARGE SCALE GENOMIC DNA]</scope>
    <source>
        <strain evidence="1 2">CECT 5292</strain>
    </source>
</reference>
<organism evidence="1 2">
    <name type="scientific">Nereida ignava</name>
    <dbReference type="NCBI Taxonomy" id="282199"/>
    <lineage>
        <taxon>Bacteria</taxon>
        <taxon>Pseudomonadati</taxon>
        <taxon>Pseudomonadota</taxon>
        <taxon>Alphaproteobacteria</taxon>
        <taxon>Rhodobacterales</taxon>
        <taxon>Roseobacteraceae</taxon>
        <taxon>Nereida</taxon>
    </lineage>
</organism>
<evidence type="ECO:0000313" key="2">
    <source>
        <dbReference type="Proteomes" id="UP000048949"/>
    </source>
</evidence>
<evidence type="ECO:0000313" key="1">
    <source>
        <dbReference type="EMBL" id="CRK76136.1"/>
    </source>
</evidence>
<proteinExistence type="predicted"/>
<accession>A0A0U1NN29</accession>
<protein>
    <submittedName>
        <fullName evidence="1">Uncharacterized protein</fullName>
    </submittedName>
</protein>
<dbReference type="Proteomes" id="UP000048949">
    <property type="component" value="Unassembled WGS sequence"/>
</dbReference>
<name>A0A0U1NN29_9RHOB</name>